<feature type="transmembrane region" description="Helical" evidence="1">
    <location>
        <begin position="92"/>
        <end position="111"/>
    </location>
</feature>
<name>A0A173YXA9_9FIRM</name>
<feature type="transmembrane region" description="Helical" evidence="1">
    <location>
        <begin position="65"/>
        <end position="86"/>
    </location>
</feature>
<reference evidence="2 3" key="1">
    <citation type="submission" date="2015-09" db="EMBL/GenBank/DDBJ databases">
        <authorList>
            <consortium name="Pathogen Informatics"/>
        </authorList>
    </citation>
    <scope>NUCLEOTIDE SEQUENCE [LARGE SCALE GENOMIC DNA]</scope>
    <source>
        <strain evidence="2 3">2789STDY5834876</strain>
    </source>
</reference>
<dbReference type="Proteomes" id="UP000095544">
    <property type="component" value="Unassembled WGS sequence"/>
</dbReference>
<dbReference type="STRING" id="39482.ERS852491_00222"/>
<feature type="transmembrane region" description="Helical" evidence="1">
    <location>
        <begin position="31"/>
        <end position="53"/>
    </location>
</feature>
<sequence length="134" mass="15492">MKKVVIHIMASTGIIVLALSVVALLYGGKAIFIHTIFEIAVLSTMMHLGFLMTHRLDIQYPVFEIMLDISYTLLMTLILGAVFHWYQSTPVWVLIIMVFVIYLVGCLMDLYRTKEEVRMINELLENRKKNINNE</sequence>
<dbReference type="RefSeq" id="WP_050639782.1">
    <property type="nucleotide sequence ID" value="NZ_CABKUE010000007.1"/>
</dbReference>
<proteinExistence type="predicted"/>
<evidence type="ECO:0000256" key="1">
    <source>
        <dbReference type="SAM" id="Phobius"/>
    </source>
</evidence>
<evidence type="ECO:0000313" key="2">
    <source>
        <dbReference type="EMBL" id="CUN68624.1"/>
    </source>
</evidence>
<keyword evidence="1" id="KW-1133">Transmembrane helix</keyword>
<accession>A0A173YXA9</accession>
<dbReference type="AlphaFoldDB" id="A0A173YXA9"/>
<dbReference type="OrthoDB" id="2063615at2"/>
<organism evidence="2 3">
    <name type="scientific">Faecalicatena contorta</name>
    <dbReference type="NCBI Taxonomy" id="39482"/>
    <lineage>
        <taxon>Bacteria</taxon>
        <taxon>Bacillati</taxon>
        <taxon>Bacillota</taxon>
        <taxon>Clostridia</taxon>
        <taxon>Lachnospirales</taxon>
        <taxon>Lachnospiraceae</taxon>
        <taxon>Faecalicatena</taxon>
    </lineage>
</organism>
<keyword evidence="1" id="KW-0812">Transmembrane</keyword>
<evidence type="ECO:0008006" key="4">
    <source>
        <dbReference type="Google" id="ProtNLM"/>
    </source>
</evidence>
<dbReference type="EMBL" id="CYZU01000002">
    <property type="protein sequence ID" value="CUN68624.1"/>
    <property type="molecule type" value="Genomic_DNA"/>
</dbReference>
<evidence type="ECO:0000313" key="3">
    <source>
        <dbReference type="Proteomes" id="UP000095544"/>
    </source>
</evidence>
<protein>
    <recommendedName>
        <fullName evidence="4">DUF3021 family protein</fullName>
    </recommendedName>
</protein>
<gene>
    <name evidence="2" type="ORF">ERS852491_00222</name>
</gene>
<keyword evidence="1" id="KW-0472">Membrane</keyword>
<feature type="transmembrane region" description="Helical" evidence="1">
    <location>
        <begin position="5"/>
        <end position="25"/>
    </location>
</feature>